<dbReference type="InterPro" id="IPR008332">
    <property type="entry name" value="MethylG_MeTrfase_N"/>
</dbReference>
<dbReference type="FunFam" id="1.10.10.10:FF:000214">
    <property type="entry name" value="Methylated-DNA--protein-cysteine methyltransferase"/>
    <property type="match status" value="1"/>
</dbReference>
<evidence type="ECO:0000313" key="13">
    <source>
        <dbReference type="Proteomes" id="UP000295293"/>
    </source>
</evidence>
<dbReference type="EMBL" id="SNZH01000001">
    <property type="protein sequence ID" value="TDR48883.1"/>
    <property type="molecule type" value="Genomic_DNA"/>
</dbReference>
<keyword evidence="7" id="KW-0805">Transcription regulation</keyword>
<evidence type="ECO:0000313" key="12">
    <source>
        <dbReference type="EMBL" id="TDR48883.1"/>
    </source>
</evidence>
<dbReference type="SMART" id="SM00342">
    <property type="entry name" value="HTH_ARAC"/>
    <property type="match status" value="1"/>
</dbReference>
<keyword evidence="4 12" id="KW-0489">Methyltransferase</keyword>
<name>A0A4R6ZAC1_9GAMM</name>
<dbReference type="InterPro" id="IPR036631">
    <property type="entry name" value="MGMT_N_sf"/>
</dbReference>
<dbReference type="InterPro" id="IPR001497">
    <property type="entry name" value="MethylDNA_cys_MeTrfase_AS"/>
</dbReference>
<keyword evidence="6" id="KW-0227">DNA damage</keyword>
<evidence type="ECO:0000256" key="9">
    <source>
        <dbReference type="ARBA" id="ARBA00023204"/>
    </source>
</evidence>
<dbReference type="PROSITE" id="PS01124">
    <property type="entry name" value="HTH_ARAC_FAMILY_2"/>
    <property type="match status" value="1"/>
</dbReference>
<dbReference type="Gene3D" id="3.30.160.70">
    <property type="entry name" value="Methylated DNA-protein cysteine methyltransferase domain"/>
    <property type="match status" value="1"/>
</dbReference>
<dbReference type="Gene3D" id="1.10.10.10">
    <property type="entry name" value="Winged helix-like DNA-binding domain superfamily/Winged helix DNA-binding domain"/>
    <property type="match status" value="1"/>
</dbReference>
<dbReference type="AlphaFoldDB" id="A0A4R6ZAC1"/>
<dbReference type="GO" id="GO:0003700">
    <property type="term" value="F:DNA-binding transcription factor activity"/>
    <property type="evidence" value="ECO:0007669"/>
    <property type="project" value="InterPro"/>
</dbReference>
<evidence type="ECO:0000256" key="10">
    <source>
        <dbReference type="ARBA" id="ARBA00049348"/>
    </source>
</evidence>
<accession>A0A4R6ZAC1</accession>
<dbReference type="GO" id="GO:0006281">
    <property type="term" value="P:DNA repair"/>
    <property type="evidence" value="ECO:0007669"/>
    <property type="project" value="UniProtKB-KW"/>
</dbReference>
<evidence type="ECO:0000256" key="8">
    <source>
        <dbReference type="ARBA" id="ARBA00023163"/>
    </source>
</evidence>
<dbReference type="InterPro" id="IPR009057">
    <property type="entry name" value="Homeodomain-like_sf"/>
</dbReference>
<dbReference type="InterPro" id="IPR036217">
    <property type="entry name" value="MethylDNA_cys_MeTrfase_DNAb"/>
</dbReference>
<dbReference type="InterPro" id="IPR036388">
    <property type="entry name" value="WH-like_DNA-bd_sf"/>
</dbReference>
<keyword evidence="9" id="KW-0234">DNA repair</keyword>
<comment type="similarity">
    <text evidence="2">Belongs to the MGMT family.</text>
</comment>
<dbReference type="InterPro" id="IPR014048">
    <property type="entry name" value="MethylDNA_cys_MeTrfase_DNA-bd"/>
</dbReference>
<dbReference type="EC" id="2.1.1.63" evidence="3"/>
<dbReference type="RefSeq" id="WP_133816983.1">
    <property type="nucleotide sequence ID" value="NZ_SNZH01000001.1"/>
</dbReference>
<evidence type="ECO:0000256" key="1">
    <source>
        <dbReference type="ARBA" id="ARBA00001286"/>
    </source>
</evidence>
<evidence type="ECO:0000256" key="2">
    <source>
        <dbReference type="ARBA" id="ARBA00008711"/>
    </source>
</evidence>
<evidence type="ECO:0000259" key="11">
    <source>
        <dbReference type="PROSITE" id="PS01124"/>
    </source>
</evidence>
<keyword evidence="5 12" id="KW-0808">Transferase</keyword>
<dbReference type="CDD" id="cd06445">
    <property type="entry name" value="ATase"/>
    <property type="match status" value="1"/>
</dbReference>
<dbReference type="SUPFAM" id="SSF53155">
    <property type="entry name" value="Methylated DNA-protein cysteine methyltransferase domain"/>
    <property type="match status" value="1"/>
</dbReference>
<dbReference type="GO" id="GO:0032259">
    <property type="term" value="P:methylation"/>
    <property type="evidence" value="ECO:0007669"/>
    <property type="project" value="UniProtKB-KW"/>
</dbReference>
<proteinExistence type="inferred from homology"/>
<comment type="catalytic activity">
    <reaction evidence="1">
        <text>a 4-O-methyl-thymidine in DNA + L-cysteinyl-[protein] = a thymidine in DNA + S-methyl-L-cysteinyl-[protein]</text>
        <dbReference type="Rhea" id="RHEA:53428"/>
        <dbReference type="Rhea" id="RHEA-COMP:10131"/>
        <dbReference type="Rhea" id="RHEA-COMP:10132"/>
        <dbReference type="Rhea" id="RHEA-COMP:13555"/>
        <dbReference type="Rhea" id="RHEA-COMP:13556"/>
        <dbReference type="ChEBI" id="CHEBI:29950"/>
        <dbReference type="ChEBI" id="CHEBI:82612"/>
        <dbReference type="ChEBI" id="CHEBI:137386"/>
        <dbReference type="ChEBI" id="CHEBI:137387"/>
        <dbReference type="EC" id="2.1.1.63"/>
    </reaction>
</comment>
<keyword evidence="13" id="KW-1185">Reference proteome</keyword>
<dbReference type="PROSITE" id="PS00374">
    <property type="entry name" value="MGMT"/>
    <property type="match status" value="1"/>
</dbReference>
<dbReference type="OrthoDB" id="9802228at2"/>
<dbReference type="InterPro" id="IPR018060">
    <property type="entry name" value="HTH_AraC"/>
</dbReference>
<sequence>MSFSHSDPIALAHELISSAEDAPNLHSLAQEVGLSPSHLQRRFRARYGMSPAEFAASRRLGRLKHALRDSASVTDAVYAAGFGSGSRVYEKSDTLLGMTPADYRRGGAGTTLRYTTLATPLGELLVAATERGVCAILLGQSETELLAELTREFPAAQSERVDAGRDEWLGRVIAEVHANLGWSKASTAPLPPFDLRATAFQWRVWQALTRIPAGETRSYGAVAQAIGAPRAARAVARACASNRLAIMVPCHRVVREDGSLGGYRWGMARKRRLLARETEVAPQGK</sequence>
<keyword evidence="8" id="KW-0804">Transcription</keyword>
<evidence type="ECO:0000256" key="3">
    <source>
        <dbReference type="ARBA" id="ARBA00011918"/>
    </source>
</evidence>
<gene>
    <name evidence="12" type="ORF">DFR29_101507</name>
</gene>
<protein>
    <recommendedName>
        <fullName evidence="3">methylated-DNA--[protein]-cysteine S-methyltransferase</fullName>
        <ecNumber evidence="3">2.1.1.63</ecNumber>
    </recommendedName>
</protein>
<reference evidence="12 13" key="1">
    <citation type="submission" date="2019-03" db="EMBL/GenBank/DDBJ databases">
        <title>Genomic Encyclopedia of Type Strains, Phase IV (KMG-IV): sequencing the most valuable type-strain genomes for metagenomic binning, comparative biology and taxonomic classification.</title>
        <authorList>
            <person name="Goeker M."/>
        </authorList>
    </citation>
    <scope>NUCLEOTIDE SEQUENCE [LARGE SCALE GENOMIC DNA]</scope>
    <source>
        <strain evidence="12 13">DSM 21667</strain>
    </source>
</reference>
<dbReference type="GO" id="GO:0043565">
    <property type="term" value="F:sequence-specific DNA binding"/>
    <property type="evidence" value="ECO:0007669"/>
    <property type="project" value="InterPro"/>
</dbReference>
<dbReference type="Gene3D" id="1.10.10.60">
    <property type="entry name" value="Homeodomain-like"/>
    <property type="match status" value="1"/>
</dbReference>
<evidence type="ECO:0000256" key="7">
    <source>
        <dbReference type="ARBA" id="ARBA00023015"/>
    </source>
</evidence>
<organism evidence="12 13">
    <name type="scientific">Tahibacter aquaticus</name>
    <dbReference type="NCBI Taxonomy" id="520092"/>
    <lineage>
        <taxon>Bacteria</taxon>
        <taxon>Pseudomonadati</taxon>
        <taxon>Pseudomonadota</taxon>
        <taxon>Gammaproteobacteria</taxon>
        <taxon>Lysobacterales</taxon>
        <taxon>Rhodanobacteraceae</taxon>
        <taxon>Tahibacter</taxon>
    </lineage>
</organism>
<evidence type="ECO:0000256" key="6">
    <source>
        <dbReference type="ARBA" id="ARBA00022763"/>
    </source>
</evidence>
<dbReference type="Proteomes" id="UP000295293">
    <property type="component" value="Unassembled WGS sequence"/>
</dbReference>
<dbReference type="GO" id="GO:0003908">
    <property type="term" value="F:methylated-DNA-[protein]-cysteine S-methyltransferase activity"/>
    <property type="evidence" value="ECO:0007669"/>
    <property type="project" value="UniProtKB-EC"/>
</dbReference>
<dbReference type="SUPFAM" id="SSF46767">
    <property type="entry name" value="Methylated DNA-protein cysteine methyltransferase, C-terminal domain"/>
    <property type="match status" value="1"/>
</dbReference>
<dbReference type="Pfam" id="PF02870">
    <property type="entry name" value="Methyltransf_1N"/>
    <property type="match status" value="1"/>
</dbReference>
<feature type="domain" description="HTH araC/xylS-type" evidence="11">
    <location>
        <begin position="9"/>
        <end position="106"/>
    </location>
</feature>
<dbReference type="PANTHER" id="PTHR10815:SF14">
    <property type="entry name" value="BIFUNCTIONAL TRANSCRIPTIONAL ACTIVATOR_DNA REPAIR ENZYME ADA"/>
    <property type="match status" value="1"/>
</dbReference>
<dbReference type="NCBIfam" id="TIGR00589">
    <property type="entry name" value="ogt"/>
    <property type="match status" value="1"/>
</dbReference>
<evidence type="ECO:0000256" key="5">
    <source>
        <dbReference type="ARBA" id="ARBA00022679"/>
    </source>
</evidence>
<dbReference type="PANTHER" id="PTHR10815">
    <property type="entry name" value="METHYLATED-DNA--PROTEIN-CYSTEINE METHYLTRANSFERASE"/>
    <property type="match status" value="1"/>
</dbReference>
<evidence type="ECO:0000256" key="4">
    <source>
        <dbReference type="ARBA" id="ARBA00022603"/>
    </source>
</evidence>
<comment type="caution">
    <text evidence="12">The sequence shown here is derived from an EMBL/GenBank/DDBJ whole genome shotgun (WGS) entry which is preliminary data.</text>
</comment>
<dbReference type="SUPFAM" id="SSF46689">
    <property type="entry name" value="Homeodomain-like"/>
    <property type="match status" value="1"/>
</dbReference>
<dbReference type="Pfam" id="PF12833">
    <property type="entry name" value="HTH_18"/>
    <property type="match status" value="1"/>
</dbReference>
<dbReference type="Pfam" id="PF01035">
    <property type="entry name" value="DNA_binding_1"/>
    <property type="match status" value="1"/>
</dbReference>
<comment type="catalytic activity">
    <reaction evidence="10">
        <text>a 6-O-methyl-2'-deoxyguanosine in DNA + L-cysteinyl-[protein] = S-methyl-L-cysteinyl-[protein] + a 2'-deoxyguanosine in DNA</text>
        <dbReference type="Rhea" id="RHEA:24000"/>
        <dbReference type="Rhea" id="RHEA-COMP:10131"/>
        <dbReference type="Rhea" id="RHEA-COMP:10132"/>
        <dbReference type="Rhea" id="RHEA-COMP:11367"/>
        <dbReference type="Rhea" id="RHEA-COMP:11368"/>
        <dbReference type="ChEBI" id="CHEBI:29950"/>
        <dbReference type="ChEBI" id="CHEBI:82612"/>
        <dbReference type="ChEBI" id="CHEBI:85445"/>
        <dbReference type="ChEBI" id="CHEBI:85448"/>
        <dbReference type="EC" id="2.1.1.63"/>
    </reaction>
</comment>